<name>A0ABR0RPK4_9EURO</name>
<evidence type="ECO:0000256" key="1">
    <source>
        <dbReference type="SAM" id="MobiDB-lite"/>
    </source>
</evidence>
<evidence type="ECO:0000313" key="4">
    <source>
        <dbReference type="Proteomes" id="UP001334248"/>
    </source>
</evidence>
<feature type="compositionally biased region" description="Basic and acidic residues" evidence="1">
    <location>
        <begin position="141"/>
        <end position="160"/>
    </location>
</feature>
<accession>A0ABR0RPK4</accession>
<feature type="region of interest" description="Disordered" evidence="1">
    <location>
        <begin position="866"/>
        <end position="890"/>
    </location>
</feature>
<organism evidence="3 4">
    <name type="scientific">Knufia obscura</name>
    <dbReference type="NCBI Taxonomy" id="1635080"/>
    <lineage>
        <taxon>Eukaryota</taxon>
        <taxon>Fungi</taxon>
        <taxon>Dikarya</taxon>
        <taxon>Ascomycota</taxon>
        <taxon>Pezizomycotina</taxon>
        <taxon>Eurotiomycetes</taxon>
        <taxon>Chaetothyriomycetidae</taxon>
        <taxon>Chaetothyriales</taxon>
        <taxon>Trichomeriaceae</taxon>
        <taxon>Knufia</taxon>
    </lineage>
</organism>
<dbReference type="PANTHER" id="PTHR38795">
    <property type="entry name" value="DUF6604 DOMAIN-CONTAINING PROTEIN"/>
    <property type="match status" value="1"/>
</dbReference>
<dbReference type="RefSeq" id="XP_064730568.1">
    <property type="nucleotide sequence ID" value="XM_064873464.1"/>
</dbReference>
<dbReference type="InterPro" id="IPR046539">
    <property type="entry name" value="DUF6604"/>
</dbReference>
<feature type="compositionally biased region" description="Basic and acidic residues" evidence="1">
    <location>
        <begin position="174"/>
        <end position="183"/>
    </location>
</feature>
<reference evidence="3 4" key="1">
    <citation type="journal article" date="2023" name="Res Sq">
        <title>Genomic and morphological characterization of Knufia obscura isolated from the Mars 2020 spacecraft assembly facility.</title>
        <authorList>
            <person name="Chander A.M."/>
            <person name="Teixeira M.M."/>
            <person name="Singh N.K."/>
            <person name="Williams M.P."/>
            <person name="Parker C.W."/>
            <person name="Leo P."/>
            <person name="Stajich J.E."/>
            <person name="Torok T."/>
            <person name="Tighe S."/>
            <person name="Mason C.E."/>
            <person name="Venkateswaran K."/>
        </authorList>
    </citation>
    <scope>NUCLEOTIDE SEQUENCE [LARGE SCALE GENOMIC DNA]</scope>
    <source>
        <strain evidence="3 4">CCFEE 5817</strain>
    </source>
</reference>
<dbReference type="EMBL" id="JAVHJV010000005">
    <property type="protein sequence ID" value="KAK5942478.1"/>
    <property type="molecule type" value="Genomic_DNA"/>
</dbReference>
<sequence length="890" mass="101254">MEIPSEFFRAYRIYKRKEKYLLAWIDAMVRLCGYVITSKGKLEAQTETSKHKASATTIELIIYDILPAIKLIASSPKIPSVPLEVQEVLLEILDLRSQCVSWFKANTFEDDDNTQQSNTRHEYVVRVLKAVVSALRHKMTDRVENESELKSSSEADHTTSHGDGTIPSASPERPSSDRSDHESYTTIKGGLSDEEKQQEEYNFRRFYLINFCEKMEDTVVPEIIRFSRNQDDGRDLGLLITCAIDIVQRADRELSLAYGDDYKRRELKFLEAINFSKLIINWTSPYLRTRTALIVQYFTKGTSLSPEQMADPKSPFSASAAEEMQYVLAFLQRTLNRQRDSSTAASGLVLDAASFRLRRYIAQVRLREQPTVDDLSLANVLAIRLNVLMYYIMGDDDNVMTTLLQRSAQTVRVESSVQKAVWARPGHGLSRKADARDMVLANCQLRNDTTDDILQGYESKRYLLEERPLLCAINAFNLNFERALDARNVIELSGIVALVTHMFNILREENLLSLDWSDLDFVLAHGGTEFLYQNERPTKAKRATFAGRLLFATGIKETDYVTSATSNQRVYNEGGKVIGRKKMPLSDTLMQRIQASFGDKNAKYHELGSTDAQLIVCTTVLPELFGMPPARVRITDDHQIEGRPQLWKLADRGLKPDAQLLLALIKRGLQNENAAYKFKWFAFEQACCRLIERLVTAWEREGAEGMTIVKTKKTTAGVGPQVEAAPTTLDRARHAAQWAVGLSKRYHEKKSREEYIRLLQIATKVFEEWLPANSSVGLEGTRQTSPPKHVSTLRPDIRERLRQIVAKYGLQDDMFTDAQRTGVDFLQKTVTLLDKAKDALAKQNSGSQEDDKSKEELKELRRKFKALLQMTQSGAEHDVEQKSKQETEHQ</sequence>
<protein>
    <recommendedName>
        <fullName evidence="2">DUF6604 domain-containing protein</fullName>
    </recommendedName>
</protein>
<gene>
    <name evidence="3" type="ORF">PMZ80_005043</name>
</gene>
<dbReference type="Proteomes" id="UP001334248">
    <property type="component" value="Unassembled WGS sequence"/>
</dbReference>
<comment type="caution">
    <text evidence="3">The sequence shown here is derived from an EMBL/GenBank/DDBJ whole genome shotgun (WGS) entry which is preliminary data.</text>
</comment>
<feature type="domain" description="DUF6604" evidence="2">
    <location>
        <begin position="13"/>
        <end position="209"/>
    </location>
</feature>
<dbReference type="PANTHER" id="PTHR38795:SF1">
    <property type="entry name" value="DUF6604 DOMAIN-CONTAINING PROTEIN"/>
    <property type="match status" value="1"/>
</dbReference>
<evidence type="ECO:0000259" key="2">
    <source>
        <dbReference type="Pfam" id="PF20253"/>
    </source>
</evidence>
<evidence type="ECO:0000313" key="3">
    <source>
        <dbReference type="EMBL" id="KAK5942478.1"/>
    </source>
</evidence>
<feature type="compositionally biased region" description="Basic and acidic residues" evidence="1">
    <location>
        <begin position="875"/>
        <end position="890"/>
    </location>
</feature>
<dbReference type="GeneID" id="89998492"/>
<feature type="region of interest" description="Disordered" evidence="1">
    <location>
        <begin position="141"/>
        <end position="191"/>
    </location>
</feature>
<proteinExistence type="predicted"/>
<keyword evidence="4" id="KW-1185">Reference proteome</keyword>
<dbReference type="Pfam" id="PF20253">
    <property type="entry name" value="DUF6604"/>
    <property type="match status" value="1"/>
</dbReference>